<keyword evidence="4" id="KW-0812">Transmembrane</keyword>
<accession>A0A1J5SDL7</accession>
<dbReference type="AlphaFoldDB" id="A0A1J5SDL7"/>
<dbReference type="Gene3D" id="2.170.130.10">
    <property type="entry name" value="TonB-dependent receptor, plug domain"/>
    <property type="match status" value="1"/>
</dbReference>
<dbReference type="PANTHER" id="PTHR32552:SF89">
    <property type="entry name" value="CATECHOLATE SIDEROPHORE RECEPTOR FIU"/>
    <property type="match status" value="1"/>
</dbReference>
<evidence type="ECO:0000256" key="4">
    <source>
        <dbReference type="ARBA" id="ARBA00022692"/>
    </source>
</evidence>
<keyword evidence="10" id="KW-0998">Cell outer membrane</keyword>
<dbReference type="InterPro" id="IPR039426">
    <property type="entry name" value="TonB-dep_rcpt-like"/>
</dbReference>
<dbReference type="InterPro" id="IPR036942">
    <property type="entry name" value="Beta-barrel_TonB_sf"/>
</dbReference>
<dbReference type="GO" id="GO:0015344">
    <property type="term" value="F:siderophore uptake transmembrane transporter activity"/>
    <property type="evidence" value="ECO:0007669"/>
    <property type="project" value="TreeGrafter"/>
</dbReference>
<evidence type="ECO:0000256" key="1">
    <source>
        <dbReference type="ARBA" id="ARBA00004571"/>
    </source>
</evidence>
<keyword evidence="2" id="KW-0813">Transport</keyword>
<feature type="domain" description="TonB-dependent receptor plug" evidence="13">
    <location>
        <begin position="72"/>
        <end position="167"/>
    </location>
</feature>
<dbReference type="Pfam" id="PF07715">
    <property type="entry name" value="Plug"/>
    <property type="match status" value="1"/>
</dbReference>
<proteinExistence type="predicted"/>
<protein>
    <submittedName>
        <fullName evidence="14">Colicin I receptor</fullName>
    </submittedName>
</protein>
<feature type="compositionally biased region" description="Low complexity" evidence="11">
    <location>
        <begin position="25"/>
        <end position="39"/>
    </location>
</feature>
<dbReference type="InterPro" id="IPR037066">
    <property type="entry name" value="Plug_dom_sf"/>
</dbReference>
<dbReference type="GO" id="GO:0009279">
    <property type="term" value="C:cell outer membrane"/>
    <property type="evidence" value="ECO:0007669"/>
    <property type="project" value="UniProtKB-SubCell"/>
</dbReference>
<gene>
    <name evidence="14" type="primary">cirA_11</name>
    <name evidence="14" type="ORF">GALL_111660</name>
</gene>
<keyword evidence="5" id="KW-0732">Signal</keyword>
<sequence length="763" mass="83367">MIKKITLGTLLLCGSSLVMAELPTKESSVSEIKSTTSSEDQTQEATLEVMTISANKSDDPHTRTELGKLTEATPMSGATVTHEELEHLQLVNNLLELGKRVPGISMVRNLRIPDGGKLYTENRIDGMRAIATNTSVLDEIDGANIDHIDVITGPGSALYGSGSLGGTINVFTRQPPQAFKAKLSQEFGSWGFNRTQGNVGASTEDGRFGFILNGSMMDNDGWRRNNAAANQNTAAEHKNGAALRGVIRPTDTTKINFGIDQLYYDYRWAGTLRMTKFAQDWRQSEAGTYGQTIDNYLTRSISVQQMLGDTSELKVAYARRTDDGVGYGAGGSGGANNVMCDDSSALLAPLAIGTTVKCRAVNANSSSVTNTLKKSQTVLESTTALFRKEFDLAKSTLYLGMDMFNVTTTSATYSNAYNALQAQSGYWAQGAMTATGQGSVTHEKNSTPYVHYEFSPIDKLRFHIGERFDKVTYSTDDRTIKNLDSEKTFNAQVMKTGVTYDINDSHLIWGNWSESFNAPNVSTLLDTAAKGTAGNTIGASLNPENSNTYEVGLRGRFNPLGLQYDVAFYQTVNKGFIVARDCTAAEATALNLGIACSVNENAGQLTARGMESVWLWEVNHWLDIGATYTLSEAYYNKYVTKTVDYSGNSYQAMPRHRLNLRIAVKPAPGWKVELEGDHYSDYYVDTANSSTYSRPDLFNLRASYRSKNWSMWLHALNITDRKYATRVGYSTIAGVSQLAASAGQGNSGSYTPLTIRAGLSYDF</sequence>
<keyword evidence="3" id="KW-0410">Iron transport</keyword>
<dbReference type="PANTHER" id="PTHR32552">
    <property type="entry name" value="FERRICHROME IRON RECEPTOR-RELATED"/>
    <property type="match status" value="1"/>
</dbReference>
<keyword evidence="8" id="KW-0798">TonB box</keyword>
<keyword evidence="7" id="KW-0406">Ion transport</keyword>
<evidence type="ECO:0000256" key="3">
    <source>
        <dbReference type="ARBA" id="ARBA00022496"/>
    </source>
</evidence>
<keyword evidence="9" id="KW-0472">Membrane</keyword>
<evidence type="ECO:0000313" key="14">
    <source>
        <dbReference type="EMBL" id="OIR06561.1"/>
    </source>
</evidence>
<evidence type="ECO:0000256" key="11">
    <source>
        <dbReference type="SAM" id="MobiDB-lite"/>
    </source>
</evidence>
<evidence type="ECO:0000256" key="9">
    <source>
        <dbReference type="ARBA" id="ARBA00023136"/>
    </source>
</evidence>
<dbReference type="Gene3D" id="2.40.170.20">
    <property type="entry name" value="TonB-dependent receptor, beta-barrel domain"/>
    <property type="match status" value="1"/>
</dbReference>
<evidence type="ECO:0000256" key="7">
    <source>
        <dbReference type="ARBA" id="ARBA00023065"/>
    </source>
</evidence>
<evidence type="ECO:0000259" key="12">
    <source>
        <dbReference type="Pfam" id="PF00593"/>
    </source>
</evidence>
<evidence type="ECO:0000256" key="5">
    <source>
        <dbReference type="ARBA" id="ARBA00022729"/>
    </source>
</evidence>
<evidence type="ECO:0000256" key="8">
    <source>
        <dbReference type="ARBA" id="ARBA00023077"/>
    </source>
</evidence>
<feature type="domain" description="TonB-dependent receptor-like beta-barrel" evidence="12">
    <location>
        <begin position="262"/>
        <end position="717"/>
    </location>
</feature>
<name>A0A1J5SDL7_9ZZZZ</name>
<organism evidence="14">
    <name type="scientific">mine drainage metagenome</name>
    <dbReference type="NCBI Taxonomy" id="410659"/>
    <lineage>
        <taxon>unclassified sequences</taxon>
        <taxon>metagenomes</taxon>
        <taxon>ecological metagenomes</taxon>
    </lineage>
</organism>
<dbReference type="EMBL" id="MLJW01000042">
    <property type="protein sequence ID" value="OIR06561.1"/>
    <property type="molecule type" value="Genomic_DNA"/>
</dbReference>
<evidence type="ECO:0000256" key="2">
    <source>
        <dbReference type="ARBA" id="ARBA00022448"/>
    </source>
</evidence>
<dbReference type="Pfam" id="PF00593">
    <property type="entry name" value="TonB_dep_Rec_b-barrel"/>
    <property type="match status" value="1"/>
</dbReference>
<dbReference type="InterPro" id="IPR012910">
    <property type="entry name" value="Plug_dom"/>
</dbReference>
<reference evidence="14" key="1">
    <citation type="submission" date="2016-10" db="EMBL/GenBank/DDBJ databases">
        <title>Sequence of Gallionella enrichment culture.</title>
        <authorList>
            <person name="Poehlein A."/>
            <person name="Muehling M."/>
            <person name="Daniel R."/>
        </authorList>
    </citation>
    <scope>NUCLEOTIDE SEQUENCE</scope>
</reference>
<evidence type="ECO:0000259" key="13">
    <source>
        <dbReference type="Pfam" id="PF07715"/>
    </source>
</evidence>
<feature type="region of interest" description="Disordered" evidence="11">
    <location>
        <begin position="24"/>
        <end position="44"/>
    </location>
</feature>
<dbReference type="SUPFAM" id="SSF56935">
    <property type="entry name" value="Porins"/>
    <property type="match status" value="1"/>
</dbReference>
<comment type="subcellular location">
    <subcellularLocation>
        <location evidence="1">Cell outer membrane</location>
        <topology evidence="1">Multi-pass membrane protein</topology>
    </subcellularLocation>
</comment>
<comment type="caution">
    <text evidence="14">The sequence shown here is derived from an EMBL/GenBank/DDBJ whole genome shotgun (WGS) entry which is preliminary data.</text>
</comment>
<keyword evidence="6" id="KW-0408">Iron</keyword>
<evidence type="ECO:0000256" key="6">
    <source>
        <dbReference type="ARBA" id="ARBA00023004"/>
    </source>
</evidence>
<dbReference type="InterPro" id="IPR000531">
    <property type="entry name" value="Beta-barrel_TonB"/>
</dbReference>
<evidence type="ECO:0000256" key="10">
    <source>
        <dbReference type="ARBA" id="ARBA00023237"/>
    </source>
</evidence>
<keyword evidence="14" id="KW-0675">Receptor</keyword>
<dbReference type="PROSITE" id="PS52016">
    <property type="entry name" value="TONB_DEPENDENT_REC_3"/>
    <property type="match status" value="1"/>
</dbReference>